<sequence length="190" mass="19939">MVIICVSLVPVACCSHRGLDYPRPHSIGSGSTASTTLSQSSSSSGRGSLPPTGYLGNLSLGADINPGVGSSPEAATENELNSHHLLQHHSHPDCEQWKTHCPLIDSTDSSGESMNLYSSPDHSCLSALSAEVVDDSSPMSQRSEQKLIVGRAASLRKNSSPTVTRKKPGVPPKPPHLAKPQGKLGRSTEV</sequence>
<gene>
    <name evidence="2" type="ORF">CHARACLAT_002609</name>
</gene>
<feature type="region of interest" description="Disordered" evidence="1">
    <location>
        <begin position="26"/>
        <end position="52"/>
    </location>
</feature>
<protein>
    <submittedName>
        <fullName evidence="2">Uncharacterized protein</fullName>
    </submittedName>
</protein>
<feature type="region of interest" description="Disordered" evidence="1">
    <location>
        <begin position="134"/>
        <end position="190"/>
    </location>
</feature>
<proteinExistence type="predicted"/>
<evidence type="ECO:0000256" key="1">
    <source>
        <dbReference type="SAM" id="MobiDB-lite"/>
    </source>
</evidence>
<dbReference type="EMBL" id="JAHUTJ010000105">
    <property type="protein sequence ID" value="MED6263255.1"/>
    <property type="molecule type" value="Genomic_DNA"/>
</dbReference>
<reference evidence="2 3" key="1">
    <citation type="submission" date="2021-06" db="EMBL/GenBank/DDBJ databases">
        <authorList>
            <person name="Palmer J.M."/>
        </authorList>
    </citation>
    <scope>NUCLEOTIDE SEQUENCE [LARGE SCALE GENOMIC DNA]</scope>
    <source>
        <strain evidence="2 3">CL_MEX2019</strain>
        <tissue evidence="2">Muscle</tissue>
    </source>
</reference>
<evidence type="ECO:0000313" key="2">
    <source>
        <dbReference type="EMBL" id="MED6263255.1"/>
    </source>
</evidence>
<feature type="compositionally biased region" description="Low complexity" evidence="1">
    <location>
        <begin position="26"/>
        <end position="48"/>
    </location>
</feature>
<keyword evidence="3" id="KW-1185">Reference proteome</keyword>
<dbReference type="Proteomes" id="UP001352852">
    <property type="component" value="Unassembled WGS sequence"/>
</dbReference>
<comment type="caution">
    <text evidence="2">The sequence shown here is derived from an EMBL/GenBank/DDBJ whole genome shotgun (WGS) entry which is preliminary data.</text>
</comment>
<organism evidence="2 3">
    <name type="scientific">Characodon lateralis</name>
    <dbReference type="NCBI Taxonomy" id="208331"/>
    <lineage>
        <taxon>Eukaryota</taxon>
        <taxon>Metazoa</taxon>
        <taxon>Chordata</taxon>
        <taxon>Craniata</taxon>
        <taxon>Vertebrata</taxon>
        <taxon>Euteleostomi</taxon>
        <taxon>Actinopterygii</taxon>
        <taxon>Neopterygii</taxon>
        <taxon>Teleostei</taxon>
        <taxon>Neoteleostei</taxon>
        <taxon>Acanthomorphata</taxon>
        <taxon>Ovalentaria</taxon>
        <taxon>Atherinomorphae</taxon>
        <taxon>Cyprinodontiformes</taxon>
        <taxon>Goodeidae</taxon>
        <taxon>Characodon</taxon>
    </lineage>
</organism>
<name>A0ABU7CM02_9TELE</name>
<evidence type="ECO:0000313" key="3">
    <source>
        <dbReference type="Proteomes" id="UP001352852"/>
    </source>
</evidence>
<accession>A0ABU7CM02</accession>